<dbReference type="Gene3D" id="1.10.3720.10">
    <property type="entry name" value="MetI-like"/>
    <property type="match status" value="1"/>
</dbReference>
<evidence type="ECO:0000256" key="5">
    <source>
        <dbReference type="ARBA" id="ARBA00022989"/>
    </source>
</evidence>
<dbReference type="OrthoDB" id="9773683at2"/>
<protein>
    <submittedName>
        <fullName evidence="9">Peptide/nickel transport system permease protein</fullName>
    </submittedName>
</protein>
<dbReference type="Proteomes" id="UP000198752">
    <property type="component" value="Unassembled WGS sequence"/>
</dbReference>
<dbReference type="CDD" id="cd06261">
    <property type="entry name" value="TM_PBP2"/>
    <property type="match status" value="1"/>
</dbReference>
<comment type="subcellular location">
    <subcellularLocation>
        <location evidence="1 7">Cell membrane</location>
        <topology evidence="1 7">Multi-pass membrane protein</topology>
    </subcellularLocation>
</comment>
<dbReference type="InterPro" id="IPR045621">
    <property type="entry name" value="BPD_transp_1_N"/>
</dbReference>
<dbReference type="InterPro" id="IPR035906">
    <property type="entry name" value="MetI-like_sf"/>
</dbReference>
<keyword evidence="6 7" id="KW-0472">Membrane</keyword>
<dbReference type="SUPFAM" id="SSF161098">
    <property type="entry name" value="MetI-like"/>
    <property type="match status" value="1"/>
</dbReference>
<gene>
    <name evidence="9" type="ORF">SAMN02982927_01217</name>
</gene>
<sequence length="314" mass="33990">MGKYILHRLIIAVPILIGISILTFFLIRLVPGDTVTAILGTNYDPKLAHKLRSEMGLDQPVILQYLIWIGHVFMGDLGTSSFTGQPVLSALMERLPITLELALLSLIVALIIAIPLGVLAAYKHGTGADYASGTFGMFGISVPNFWLGTLLILIFSLHLHLLPSGGYQPLSAGIGENLRSLLMPVIALGTAVAAVTMRSTRSAMLDVLNEDYIKMAKAKGASTARIIWKHGLRNALVPVMTVVGIQIGYLLGGSVIIEQVFALPGMGRLALQAISNRDYSLLQGTILFVAVTFIMINLMIDVIYGLINPRIRYK</sequence>
<feature type="domain" description="ABC transmembrane type-1" evidence="8">
    <location>
        <begin position="95"/>
        <end position="304"/>
    </location>
</feature>
<dbReference type="STRING" id="269670.SAMN02982927_01217"/>
<feature type="transmembrane region" description="Helical" evidence="7">
    <location>
        <begin position="281"/>
        <end position="307"/>
    </location>
</feature>
<comment type="similarity">
    <text evidence="7">Belongs to the binding-protein-dependent transport system permease family.</text>
</comment>
<feature type="transmembrane region" description="Helical" evidence="7">
    <location>
        <begin position="9"/>
        <end position="30"/>
    </location>
</feature>
<evidence type="ECO:0000313" key="9">
    <source>
        <dbReference type="EMBL" id="SFG27712.1"/>
    </source>
</evidence>
<proteinExistence type="inferred from homology"/>
<reference evidence="10" key="1">
    <citation type="submission" date="2016-10" db="EMBL/GenBank/DDBJ databases">
        <authorList>
            <person name="Varghese N."/>
            <person name="Submissions S."/>
        </authorList>
    </citation>
    <scope>NUCLEOTIDE SEQUENCE [LARGE SCALE GENOMIC DNA]</scope>
    <source>
        <strain evidence="10">ATCC 700379</strain>
    </source>
</reference>
<evidence type="ECO:0000256" key="3">
    <source>
        <dbReference type="ARBA" id="ARBA00022475"/>
    </source>
</evidence>
<evidence type="ECO:0000256" key="1">
    <source>
        <dbReference type="ARBA" id="ARBA00004651"/>
    </source>
</evidence>
<keyword evidence="5 7" id="KW-1133">Transmembrane helix</keyword>
<evidence type="ECO:0000259" key="8">
    <source>
        <dbReference type="PROSITE" id="PS50928"/>
    </source>
</evidence>
<dbReference type="RefSeq" id="WP_093671105.1">
    <property type="nucleotide sequence ID" value="NZ_FOOY01000007.1"/>
</dbReference>
<dbReference type="PROSITE" id="PS50928">
    <property type="entry name" value="ABC_TM1"/>
    <property type="match status" value="1"/>
</dbReference>
<evidence type="ECO:0000256" key="2">
    <source>
        <dbReference type="ARBA" id="ARBA00022448"/>
    </source>
</evidence>
<evidence type="ECO:0000313" key="10">
    <source>
        <dbReference type="Proteomes" id="UP000198752"/>
    </source>
</evidence>
<evidence type="ECO:0000256" key="7">
    <source>
        <dbReference type="RuleBase" id="RU363032"/>
    </source>
</evidence>
<feature type="transmembrane region" description="Helical" evidence="7">
    <location>
        <begin position="134"/>
        <end position="158"/>
    </location>
</feature>
<dbReference type="GO" id="GO:0055085">
    <property type="term" value="P:transmembrane transport"/>
    <property type="evidence" value="ECO:0007669"/>
    <property type="project" value="InterPro"/>
</dbReference>
<keyword evidence="3" id="KW-1003">Cell membrane</keyword>
<dbReference type="AlphaFoldDB" id="A0A1I2QH35"/>
<dbReference type="InterPro" id="IPR000515">
    <property type="entry name" value="MetI-like"/>
</dbReference>
<evidence type="ECO:0000256" key="6">
    <source>
        <dbReference type="ARBA" id="ARBA00023136"/>
    </source>
</evidence>
<dbReference type="Pfam" id="PF00528">
    <property type="entry name" value="BPD_transp_1"/>
    <property type="match status" value="1"/>
</dbReference>
<organism evidence="9 10">
    <name type="scientific">Sporolactobacillus nakayamae</name>
    <dbReference type="NCBI Taxonomy" id="269670"/>
    <lineage>
        <taxon>Bacteria</taxon>
        <taxon>Bacillati</taxon>
        <taxon>Bacillota</taxon>
        <taxon>Bacilli</taxon>
        <taxon>Bacillales</taxon>
        <taxon>Sporolactobacillaceae</taxon>
        <taxon>Sporolactobacillus</taxon>
    </lineage>
</organism>
<feature type="transmembrane region" description="Helical" evidence="7">
    <location>
        <begin position="178"/>
        <end position="197"/>
    </location>
</feature>
<keyword evidence="4 7" id="KW-0812">Transmembrane</keyword>
<keyword evidence="10" id="KW-1185">Reference proteome</keyword>
<dbReference type="EMBL" id="FOOY01000007">
    <property type="protein sequence ID" value="SFG27712.1"/>
    <property type="molecule type" value="Genomic_DNA"/>
</dbReference>
<feature type="transmembrane region" description="Helical" evidence="7">
    <location>
        <begin position="235"/>
        <end position="261"/>
    </location>
</feature>
<dbReference type="PANTHER" id="PTHR43163:SF6">
    <property type="entry name" value="DIPEPTIDE TRANSPORT SYSTEM PERMEASE PROTEIN DPPB-RELATED"/>
    <property type="match status" value="1"/>
</dbReference>
<dbReference type="GO" id="GO:0005886">
    <property type="term" value="C:plasma membrane"/>
    <property type="evidence" value="ECO:0007669"/>
    <property type="project" value="UniProtKB-SubCell"/>
</dbReference>
<feature type="transmembrane region" description="Helical" evidence="7">
    <location>
        <begin position="101"/>
        <end position="122"/>
    </location>
</feature>
<accession>A0A1I2QH35</accession>
<keyword evidence="2 7" id="KW-0813">Transport</keyword>
<evidence type="ECO:0000256" key="4">
    <source>
        <dbReference type="ARBA" id="ARBA00022692"/>
    </source>
</evidence>
<dbReference type="Pfam" id="PF19300">
    <property type="entry name" value="BPD_transp_1_N"/>
    <property type="match status" value="1"/>
</dbReference>
<dbReference type="PANTHER" id="PTHR43163">
    <property type="entry name" value="DIPEPTIDE TRANSPORT SYSTEM PERMEASE PROTEIN DPPB-RELATED"/>
    <property type="match status" value="1"/>
</dbReference>
<name>A0A1I2QH35_9BACL</name>